<sequence>MASKIICLLAVLCAMQVAHATSVQKRDALQDIINAALQPIALIQSQIEPIISQAQGLIQAVQTQIANVISSIIADLLAKANAVQAQIAVLAAIPGCAIGQAGNVTQIAIQAGQDLQAIAVNQLNPFLSKVADLVSIGLQAAKLFQDTQASLSSISILDLGAIANIPNVAANALSKGLLYVSSATADLVYLSTQLPIVAIQIPTLLTAEAAKVSQQINDVLKSVQSCASSG</sequence>
<evidence type="ECO:0000256" key="1">
    <source>
        <dbReference type="SAM" id="SignalP"/>
    </source>
</evidence>
<feature type="signal peptide" evidence="1">
    <location>
        <begin position="1"/>
        <end position="20"/>
    </location>
</feature>
<keyword evidence="1" id="KW-0732">Signal</keyword>
<organism evidence="2">
    <name type="scientific">Coptotermes formosanus</name>
    <name type="common">Formosan subterranean termite</name>
    <dbReference type="NCBI Taxonomy" id="36987"/>
    <lineage>
        <taxon>Eukaryota</taxon>
        <taxon>Metazoa</taxon>
        <taxon>Ecdysozoa</taxon>
        <taxon>Arthropoda</taxon>
        <taxon>Hexapoda</taxon>
        <taxon>Insecta</taxon>
        <taxon>Pterygota</taxon>
        <taxon>Neoptera</taxon>
        <taxon>Polyneoptera</taxon>
        <taxon>Dictyoptera</taxon>
        <taxon>Blattodea</taxon>
        <taxon>Blattoidea</taxon>
        <taxon>Termitoidae</taxon>
        <taxon>Rhinotermitidae</taxon>
        <taxon>Coptotermes</taxon>
    </lineage>
</organism>
<name>R4UV12_COPFO</name>
<evidence type="ECO:0000313" key="2">
    <source>
        <dbReference type="EMBL" id="AGM32071.1"/>
    </source>
</evidence>
<accession>R4UV12</accession>
<feature type="chain" id="PRO_5004371708" evidence="1">
    <location>
        <begin position="21"/>
        <end position="230"/>
    </location>
</feature>
<dbReference type="AlphaFoldDB" id="R4UV12"/>
<protein>
    <submittedName>
        <fullName evidence="2">Uncharacterized protein</fullName>
    </submittedName>
</protein>
<proteinExistence type="evidence at transcript level"/>
<reference evidence="2" key="1">
    <citation type="submission" date="2013-02" db="EMBL/GenBank/DDBJ databases">
        <title>Immune-Related transcriptome of Coptotermes formosanus Shiraki workers: the defense mechanism.</title>
        <authorList>
            <person name="Hussain A."/>
            <person name="Li Y.F."/>
            <person name="Wen S.Y."/>
        </authorList>
    </citation>
    <scope>NUCLEOTIDE SEQUENCE</scope>
</reference>
<dbReference type="EMBL" id="KC632257">
    <property type="protein sequence ID" value="AGM32071.1"/>
    <property type="molecule type" value="mRNA"/>
</dbReference>